<accession>A0ABD5P7W0</accession>
<gene>
    <name evidence="2" type="ORF">ACFO0N_02210</name>
</gene>
<protein>
    <submittedName>
        <fullName evidence="2">Tat pathway signal protein</fullName>
    </submittedName>
</protein>
<dbReference type="AlphaFoldDB" id="A0ABD5P7W0"/>
<dbReference type="PROSITE" id="PS51318">
    <property type="entry name" value="TAT"/>
    <property type="match status" value="1"/>
</dbReference>
<dbReference type="InterPro" id="IPR038482">
    <property type="entry name" value="Tp34-type_sf"/>
</dbReference>
<proteinExistence type="predicted"/>
<evidence type="ECO:0000313" key="3">
    <source>
        <dbReference type="Proteomes" id="UP001595921"/>
    </source>
</evidence>
<organism evidence="2 3">
    <name type="scientific">Halobium salinum</name>
    <dbReference type="NCBI Taxonomy" id="1364940"/>
    <lineage>
        <taxon>Archaea</taxon>
        <taxon>Methanobacteriati</taxon>
        <taxon>Methanobacteriota</taxon>
        <taxon>Stenosarchaea group</taxon>
        <taxon>Halobacteria</taxon>
        <taxon>Halobacteriales</taxon>
        <taxon>Haloferacaceae</taxon>
        <taxon>Halobium</taxon>
    </lineage>
</organism>
<name>A0ABD5P7W0_9EURY</name>
<evidence type="ECO:0000313" key="2">
    <source>
        <dbReference type="EMBL" id="MFC4356757.1"/>
    </source>
</evidence>
<sequence length="359" mass="38122">MMNRRDLLRAAGAAGAVSLAGCAGLFGTTTTNSREPPLVENRPDAVYVPTHREGMKPIGMARAGDLMVATSYSYAHRFWPVENEGGEYVAKRQDVERDDAVHLMTRVWEPETGVVIPDAGVTVALARDGESVFEEVVYPMLSQRMGVHYGDNAPVGGDGTHQLSVTVGGLDDLARFGAFEGTFGSAATANFEWTYSEAERNKIPFELLEEKQGTRGALDTMEMSMGDGMSMPMGSAPTPDSLPGAALGEATAGDLRFVGRVAEADRFGDDPYLLVSPRTRYHAYVLGAMGLSATVSDGKFDGTLQPGLDPEAGYHYGASVPGLAADDTVELGVDTPPVVARHEGYETAFFDVGPVTLSG</sequence>
<dbReference type="Gene3D" id="2.60.40.2480">
    <property type="entry name" value="Periplasmic metal-binding protein Tp34-type"/>
    <property type="match status" value="1"/>
</dbReference>
<dbReference type="RefSeq" id="WP_390203680.1">
    <property type="nucleotide sequence ID" value="NZ_JAODIW010000010.1"/>
</dbReference>
<dbReference type="InterPro" id="IPR006311">
    <property type="entry name" value="TAT_signal"/>
</dbReference>
<keyword evidence="3" id="KW-1185">Reference proteome</keyword>
<comment type="caution">
    <text evidence="2">The sequence shown here is derived from an EMBL/GenBank/DDBJ whole genome shotgun (WGS) entry which is preliminary data.</text>
</comment>
<reference evidence="2 3" key="1">
    <citation type="journal article" date="2019" name="Int. J. Syst. Evol. Microbiol.">
        <title>The Global Catalogue of Microorganisms (GCM) 10K type strain sequencing project: providing services to taxonomists for standard genome sequencing and annotation.</title>
        <authorList>
            <consortium name="The Broad Institute Genomics Platform"/>
            <consortium name="The Broad Institute Genome Sequencing Center for Infectious Disease"/>
            <person name="Wu L."/>
            <person name="Ma J."/>
        </authorList>
    </citation>
    <scope>NUCLEOTIDE SEQUENCE [LARGE SCALE GENOMIC DNA]</scope>
    <source>
        <strain evidence="2 3">CGMCC 1.12553</strain>
    </source>
</reference>
<feature type="domain" description="DUF7350" evidence="1">
    <location>
        <begin position="95"/>
        <end position="189"/>
    </location>
</feature>
<dbReference type="Pfam" id="PF24041">
    <property type="entry name" value="DUF7350"/>
    <property type="match status" value="2"/>
</dbReference>
<dbReference type="PROSITE" id="PS51257">
    <property type="entry name" value="PROKAR_LIPOPROTEIN"/>
    <property type="match status" value="1"/>
</dbReference>
<dbReference type="EMBL" id="JBHSDS010000002">
    <property type="protein sequence ID" value="MFC4356757.1"/>
    <property type="molecule type" value="Genomic_DNA"/>
</dbReference>
<evidence type="ECO:0000259" key="1">
    <source>
        <dbReference type="Pfam" id="PF24041"/>
    </source>
</evidence>
<feature type="domain" description="DUF7350" evidence="1">
    <location>
        <begin position="240"/>
        <end position="357"/>
    </location>
</feature>
<dbReference type="Proteomes" id="UP001595921">
    <property type="component" value="Unassembled WGS sequence"/>
</dbReference>
<dbReference type="InterPro" id="IPR055774">
    <property type="entry name" value="DUF7350"/>
</dbReference>